<comment type="caution">
    <text evidence="1">The sequence shown here is derived from an EMBL/GenBank/DDBJ whole genome shotgun (WGS) entry which is preliminary data.</text>
</comment>
<evidence type="ECO:0000313" key="2">
    <source>
        <dbReference type="Proteomes" id="UP000789702"/>
    </source>
</evidence>
<protein>
    <submittedName>
        <fullName evidence="1">691_t:CDS:1</fullName>
    </submittedName>
</protein>
<gene>
    <name evidence="1" type="ORF">DHETER_LOCUS12235</name>
</gene>
<evidence type="ECO:0000313" key="1">
    <source>
        <dbReference type="EMBL" id="CAG8710521.1"/>
    </source>
</evidence>
<sequence length="270" mass="31460">TIWDICSKFGIAEGTVPLFTSRVIEALKSLKKDVIIWPRNNYRQRIHMGFEEMYGFPNVIGALDGSHMNLFEAPSKLNKDVYFTRKRRYAIHLQAVVDHKGIFINYDLGYPASVHDAKVFRNSSLYRCRNQLFEGNDYVLADSAYPISLNIIPSFKNPSGPDKDRQNLFNKKHSKSRVVVEQAFGRLKNRFQLLKELRTRNTKIASDLIEISLILHNLLERNEDEWDEPSEQILMHRMQYNDNDNNSQRDRAIKEAGKVKRQNLMDIVLS</sequence>
<keyword evidence="2" id="KW-1185">Reference proteome</keyword>
<proteinExistence type="predicted"/>
<feature type="non-terminal residue" evidence="1">
    <location>
        <position position="1"/>
    </location>
</feature>
<name>A0ACA9PKB0_9GLOM</name>
<reference evidence="1" key="1">
    <citation type="submission" date="2021-06" db="EMBL/GenBank/DDBJ databases">
        <authorList>
            <person name="Kallberg Y."/>
            <person name="Tangrot J."/>
            <person name="Rosling A."/>
        </authorList>
    </citation>
    <scope>NUCLEOTIDE SEQUENCE</scope>
    <source>
        <strain evidence="1">IL203A</strain>
    </source>
</reference>
<organism evidence="1 2">
    <name type="scientific">Dentiscutata heterogama</name>
    <dbReference type="NCBI Taxonomy" id="1316150"/>
    <lineage>
        <taxon>Eukaryota</taxon>
        <taxon>Fungi</taxon>
        <taxon>Fungi incertae sedis</taxon>
        <taxon>Mucoromycota</taxon>
        <taxon>Glomeromycotina</taxon>
        <taxon>Glomeromycetes</taxon>
        <taxon>Diversisporales</taxon>
        <taxon>Gigasporaceae</taxon>
        <taxon>Dentiscutata</taxon>
    </lineage>
</organism>
<dbReference type="Proteomes" id="UP000789702">
    <property type="component" value="Unassembled WGS sequence"/>
</dbReference>
<accession>A0ACA9PKB0</accession>
<dbReference type="EMBL" id="CAJVPU010029358">
    <property type="protein sequence ID" value="CAG8710521.1"/>
    <property type="molecule type" value="Genomic_DNA"/>
</dbReference>